<dbReference type="InterPro" id="IPR009068">
    <property type="entry name" value="uS15_NS1_RNA-bd_sf"/>
</dbReference>
<dbReference type="InterPro" id="IPR005290">
    <property type="entry name" value="Ribosomal_uS15_bac-type"/>
</dbReference>
<evidence type="ECO:0000256" key="4">
    <source>
        <dbReference type="HAMAP-Rule" id="MF_01343"/>
    </source>
</evidence>
<feature type="region of interest" description="Disordered" evidence="7">
    <location>
        <begin position="1"/>
        <end position="20"/>
    </location>
</feature>
<comment type="subunit">
    <text evidence="3 4">Part of the 30S ribosomal subunit. Forms a bridge to the 50S subunit in the 70S ribosome, contacting the 23S rRNA.</text>
</comment>
<evidence type="ECO:0000256" key="3">
    <source>
        <dbReference type="ARBA" id="ARBA00064542"/>
    </source>
</evidence>
<dbReference type="SUPFAM" id="SSF47060">
    <property type="entry name" value="S15/NS1 RNA-binding domain"/>
    <property type="match status" value="1"/>
</dbReference>
<dbReference type="HAMAP" id="MF_01343_B">
    <property type="entry name" value="Ribosomal_uS15_B"/>
    <property type="match status" value="1"/>
</dbReference>
<dbReference type="RefSeq" id="WP_284351820.1">
    <property type="nucleotide sequence ID" value="NZ_BRXS01000006.1"/>
</dbReference>
<comment type="similarity">
    <text evidence="4 5">Belongs to the universal ribosomal protein uS15 family.</text>
</comment>
<evidence type="ECO:0000313" key="9">
    <source>
        <dbReference type="Proteomes" id="UP001161325"/>
    </source>
</evidence>
<dbReference type="InterPro" id="IPR000589">
    <property type="entry name" value="Ribosomal_uS15"/>
</dbReference>
<dbReference type="Proteomes" id="UP001161325">
    <property type="component" value="Unassembled WGS sequence"/>
</dbReference>
<evidence type="ECO:0000313" key="8">
    <source>
        <dbReference type="EMBL" id="GLC27380.1"/>
    </source>
</evidence>
<dbReference type="AlphaFoldDB" id="A0AA37Q6C2"/>
<dbReference type="SMART" id="SM01387">
    <property type="entry name" value="Ribosomal_S15"/>
    <property type="match status" value="1"/>
</dbReference>
<sequence length="86" mass="10087">MAFDKAPTISKYQTHDSDTGSARVQIAVLTDRINYLTEHFRTHHKDHHGRLGLLKMVGKRRRLLTYMKRTDVTGYRQIVQELGLRH</sequence>
<dbReference type="PANTHER" id="PTHR23321:SF26">
    <property type="entry name" value="SMALL RIBOSOMAL SUBUNIT PROTEIN US15M"/>
    <property type="match status" value="1"/>
</dbReference>
<comment type="function">
    <text evidence="4 6">One of the primary rRNA binding proteins, it binds directly to 16S rRNA where it helps nucleate assembly of the platform of the 30S subunit by binding and bridging several RNA helices of the 16S rRNA.</text>
</comment>
<protein>
    <recommendedName>
        <fullName evidence="4">Small ribosomal subunit protein uS15</fullName>
    </recommendedName>
</protein>
<evidence type="ECO:0000256" key="5">
    <source>
        <dbReference type="RuleBase" id="RU003919"/>
    </source>
</evidence>
<dbReference type="GO" id="GO:0022627">
    <property type="term" value="C:cytosolic small ribosomal subunit"/>
    <property type="evidence" value="ECO:0007669"/>
    <property type="project" value="TreeGrafter"/>
</dbReference>
<keyword evidence="9" id="KW-1185">Reference proteome</keyword>
<keyword evidence="1 4" id="KW-0689">Ribosomal protein</keyword>
<organism evidence="8 9">
    <name type="scientific">Roseisolibacter agri</name>
    <dbReference type="NCBI Taxonomy" id="2014610"/>
    <lineage>
        <taxon>Bacteria</taxon>
        <taxon>Pseudomonadati</taxon>
        <taxon>Gemmatimonadota</taxon>
        <taxon>Gemmatimonadia</taxon>
        <taxon>Gemmatimonadales</taxon>
        <taxon>Gemmatimonadaceae</taxon>
        <taxon>Roseisolibacter</taxon>
    </lineage>
</organism>
<dbReference type="Gene3D" id="6.10.250.3130">
    <property type="match status" value="1"/>
</dbReference>
<reference evidence="8" key="1">
    <citation type="submission" date="2022-08" db="EMBL/GenBank/DDBJ databases">
        <title>Draft genome sequencing of Roseisolibacter agri AW1220.</title>
        <authorList>
            <person name="Tobiishi Y."/>
            <person name="Tonouchi A."/>
        </authorList>
    </citation>
    <scope>NUCLEOTIDE SEQUENCE</scope>
    <source>
        <strain evidence="8">AW1220</strain>
    </source>
</reference>
<dbReference type="GO" id="GO:0003735">
    <property type="term" value="F:structural constituent of ribosome"/>
    <property type="evidence" value="ECO:0007669"/>
    <property type="project" value="InterPro"/>
</dbReference>
<dbReference type="FunFam" id="1.10.287.10:FF:000002">
    <property type="entry name" value="30S ribosomal protein S15"/>
    <property type="match status" value="1"/>
</dbReference>
<accession>A0AA37Q6C2</accession>
<dbReference type="GO" id="GO:0019843">
    <property type="term" value="F:rRNA binding"/>
    <property type="evidence" value="ECO:0007669"/>
    <property type="project" value="UniProtKB-UniRule"/>
</dbReference>
<name>A0AA37Q6C2_9BACT</name>
<evidence type="ECO:0000256" key="7">
    <source>
        <dbReference type="SAM" id="MobiDB-lite"/>
    </source>
</evidence>
<comment type="function">
    <text evidence="4">Forms an intersubunit bridge (bridge B4) with the 23S rRNA of the 50S subunit in the ribosome.</text>
</comment>
<dbReference type="CDD" id="cd00353">
    <property type="entry name" value="Ribosomal_S15p_S13e"/>
    <property type="match status" value="1"/>
</dbReference>
<dbReference type="EMBL" id="BRXS01000006">
    <property type="protein sequence ID" value="GLC27380.1"/>
    <property type="molecule type" value="Genomic_DNA"/>
</dbReference>
<keyword evidence="4 6" id="KW-0694">RNA-binding</keyword>
<dbReference type="GO" id="GO:0006412">
    <property type="term" value="P:translation"/>
    <property type="evidence" value="ECO:0007669"/>
    <property type="project" value="UniProtKB-UniRule"/>
</dbReference>
<proteinExistence type="inferred from homology"/>
<keyword evidence="2 4" id="KW-0687">Ribonucleoprotein</keyword>
<evidence type="ECO:0000256" key="6">
    <source>
        <dbReference type="RuleBase" id="RU004524"/>
    </source>
</evidence>
<dbReference type="Gene3D" id="1.10.287.10">
    <property type="entry name" value="S15/NS1, RNA-binding"/>
    <property type="match status" value="1"/>
</dbReference>
<gene>
    <name evidence="4 8" type="primary">rpsO</name>
    <name evidence="8" type="ORF">rosag_38930</name>
</gene>
<keyword evidence="4 6" id="KW-0699">rRNA-binding</keyword>
<dbReference type="PANTHER" id="PTHR23321">
    <property type="entry name" value="RIBOSOMAL PROTEIN S15, BACTERIAL AND ORGANELLAR"/>
    <property type="match status" value="1"/>
</dbReference>
<dbReference type="Pfam" id="PF00312">
    <property type="entry name" value="Ribosomal_S15"/>
    <property type="match status" value="1"/>
</dbReference>
<evidence type="ECO:0000256" key="1">
    <source>
        <dbReference type="ARBA" id="ARBA00022980"/>
    </source>
</evidence>
<evidence type="ECO:0000256" key="2">
    <source>
        <dbReference type="ARBA" id="ARBA00023274"/>
    </source>
</evidence>
<dbReference type="NCBIfam" id="TIGR00952">
    <property type="entry name" value="S15_bact"/>
    <property type="match status" value="1"/>
</dbReference>
<comment type="caution">
    <text evidence="8">The sequence shown here is derived from an EMBL/GenBank/DDBJ whole genome shotgun (WGS) entry which is preliminary data.</text>
</comment>
<dbReference type="PROSITE" id="PS00362">
    <property type="entry name" value="RIBOSOMAL_S15"/>
    <property type="match status" value="1"/>
</dbReference>